<accession>A0A087DB14</accession>
<protein>
    <recommendedName>
        <fullName evidence="2">DUF8094 domain-containing protein</fullName>
    </recommendedName>
</protein>
<name>A0A087DB14_9BIFI</name>
<evidence type="ECO:0000256" key="1">
    <source>
        <dbReference type="SAM" id="SignalP"/>
    </source>
</evidence>
<evidence type="ECO:0000313" key="4">
    <source>
        <dbReference type="Proteomes" id="UP000029066"/>
    </source>
</evidence>
<dbReference type="OrthoDB" id="3266092at2"/>
<gene>
    <name evidence="3" type="ORF">BISA_0406</name>
</gene>
<feature type="chain" id="PRO_5038610829" description="DUF8094 domain-containing protein" evidence="1">
    <location>
        <begin position="28"/>
        <end position="337"/>
    </location>
</feature>
<feature type="signal peptide" evidence="1">
    <location>
        <begin position="1"/>
        <end position="27"/>
    </location>
</feature>
<dbReference type="EMBL" id="JGZN01000007">
    <property type="protein sequence ID" value="KFI92714.1"/>
    <property type="molecule type" value="Genomic_DNA"/>
</dbReference>
<organism evidence="3 4">
    <name type="scientific">Bifidobacterium saguini DSM 23967</name>
    <dbReference type="NCBI Taxonomy" id="1437607"/>
    <lineage>
        <taxon>Bacteria</taxon>
        <taxon>Bacillati</taxon>
        <taxon>Actinomycetota</taxon>
        <taxon>Actinomycetes</taxon>
        <taxon>Bifidobacteriales</taxon>
        <taxon>Bifidobacteriaceae</taxon>
        <taxon>Bifidobacterium</taxon>
    </lineage>
</organism>
<evidence type="ECO:0000313" key="3">
    <source>
        <dbReference type="EMBL" id="KFI92714.1"/>
    </source>
</evidence>
<evidence type="ECO:0000259" key="2">
    <source>
        <dbReference type="Pfam" id="PF26366"/>
    </source>
</evidence>
<feature type="domain" description="DUF8094" evidence="2">
    <location>
        <begin position="44"/>
        <end position="327"/>
    </location>
</feature>
<keyword evidence="1" id="KW-0732">Signal</keyword>
<dbReference type="Proteomes" id="UP000029066">
    <property type="component" value="Unassembled WGS sequence"/>
</dbReference>
<dbReference type="RefSeq" id="WP_033890615.1">
    <property type="nucleotide sequence ID" value="NZ_JDUT01000001.1"/>
</dbReference>
<dbReference type="Pfam" id="PF26366">
    <property type="entry name" value="DUF8094"/>
    <property type="match status" value="1"/>
</dbReference>
<dbReference type="STRING" id="1437607.BISA_0406"/>
<reference evidence="3 4" key="1">
    <citation type="submission" date="2014-03" db="EMBL/GenBank/DDBJ databases">
        <title>Genomics of Bifidobacteria.</title>
        <authorList>
            <person name="Ventura M."/>
            <person name="Milani C."/>
            <person name="Lugli G.A."/>
        </authorList>
    </citation>
    <scope>NUCLEOTIDE SEQUENCE [LARGE SCALE GENOMIC DNA]</scope>
    <source>
        <strain evidence="3 4">DSM 23967</strain>
    </source>
</reference>
<sequence>MSKRWNSLKKLSVAATAIVALVLPLGACEGQLPTVTTSTSSKATPDLTEAQEKKIRTKILKTLDEADEARSADGYKAVMGGPQLEIRTSQVTIAQKSGSMNKYATIPKDIAQVVIPTDDGWPRSVFTITTTTDDQQSQRLLVLDQNSARENYKLVAMARLFDGVSMPKFEVPTSGSQMGTAKDEGLVTTPTEALTQYADVLQNGSNSKYASTFTDDMLRQRIATLTSTVQEGIARNNGTQEQTFTAVPDQMWIMRTADGGDLVVGRIDSVWTRQAGDGRESQPASDDEKILYNSDQYTSTMKVTYVNVVALYIPQAGDDAQITAVGADRQPVKVEAL</sequence>
<dbReference type="InterPro" id="IPR058407">
    <property type="entry name" value="DUF8094"/>
</dbReference>
<comment type="caution">
    <text evidence="3">The sequence shown here is derived from an EMBL/GenBank/DDBJ whole genome shotgun (WGS) entry which is preliminary data.</text>
</comment>
<dbReference type="AlphaFoldDB" id="A0A087DB14"/>
<proteinExistence type="predicted"/>